<dbReference type="EMBL" id="QRGR01000014">
    <property type="protein sequence ID" value="RDV14558.1"/>
    <property type="molecule type" value="Genomic_DNA"/>
</dbReference>
<evidence type="ECO:0000259" key="1">
    <source>
        <dbReference type="Pfam" id="PF13302"/>
    </source>
</evidence>
<evidence type="ECO:0000313" key="3">
    <source>
        <dbReference type="Proteomes" id="UP000256708"/>
    </source>
</evidence>
<feature type="domain" description="N-acetyltransferase" evidence="1">
    <location>
        <begin position="94"/>
        <end position="139"/>
    </location>
</feature>
<dbReference type="GO" id="GO:0016747">
    <property type="term" value="F:acyltransferase activity, transferring groups other than amino-acyl groups"/>
    <property type="evidence" value="ECO:0007669"/>
    <property type="project" value="InterPro"/>
</dbReference>
<accession>A0A3D8LAY9</accession>
<reference evidence="3" key="1">
    <citation type="submission" date="2018-08" db="EMBL/GenBank/DDBJ databases">
        <authorList>
            <person name="Liu Z.-W."/>
            <person name="Du Z.-J."/>
        </authorList>
    </citation>
    <scope>NUCLEOTIDE SEQUENCE [LARGE SCALE GENOMIC DNA]</scope>
    <source>
        <strain evidence="3">H4X</strain>
    </source>
</reference>
<keyword evidence="3" id="KW-1185">Reference proteome</keyword>
<dbReference type="Gene3D" id="3.40.630.30">
    <property type="match status" value="1"/>
</dbReference>
<dbReference type="InterPro" id="IPR016181">
    <property type="entry name" value="Acyl_CoA_acyltransferase"/>
</dbReference>
<gene>
    <name evidence="2" type="ORF">DXT99_14250</name>
</gene>
<protein>
    <submittedName>
        <fullName evidence="2">N-acetyltransferase</fullName>
    </submittedName>
</protein>
<sequence>MSKKVTLFLSFEPFAILAGMKRRNVVFKEHPGRNRPGIPVIALLPHKNTVVATPLNRNGPTRSAAGKTVTREGAAGSVAAHKVAIETAKAESANETTMMEAIKAITAWAFTQPKVTTILAETENTNLPSHRTLEKNHFTRYKTAGIMDWWKLERPVFVSSGAEAASSFA</sequence>
<organism evidence="2 3">
    <name type="scientific">Pontibacter diazotrophicus</name>
    <dbReference type="NCBI Taxonomy" id="1400979"/>
    <lineage>
        <taxon>Bacteria</taxon>
        <taxon>Pseudomonadati</taxon>
        <taxon>Bacteroidota</taxon>
        <taxon>Cytophagia</taxon>
        <taxon>Cytophagales</taxon>
        <taxon>Hymenobacteraceae</taxon>
        <taxon>Pontibacter</taxon>
    </lineage>
</organism>
<comment type="caution">
    <text evidence="2">The sequence shown here is derived from an EMBL/GenBank/DDBJ whole genome shotgun (WGS) entry which is preliminary data.</text>
</comment>
<keyword evidence="2" id="KW-0808">Transferase</keyword>
<evidence type="ECO:0000313" key="2">
    <source>
        <dbReference type="EMBL" id="RDV14558.1"/>
    </source>
</evidence>
<dbReference type="Pfam" id="PF13302">
    <property type="entry name" value="Acetyltransf_3"/>
    <property type="match status" value="1"/>
</dbReference>
<proteinExistence type="predicted"/>
<dbReference type="AlphaFoldDB" id="A0A3D8LAY9"/>
<dbReference type="Proteomes" id="UP000256708">
    <property type="component" value="Unassembled WGS sequence"/>
</dbReference>
<dbReference type="InterPro" id="IPR000182">
    <property type="entry name" value="GNAT_dom"/>
</dbReference>
<name>A0A3D8LAY9_9BACT</name>
<dbReference type="SUPFAM" id="SSF55729">
    <property type="entry name" value="Acyl-CoA N-acyltransferases (Nat)"/>
    <property type="match status" value="1"/>
</dbReference>